<dbReference type="AlphaFoldDB" id="A0A5S5CJ75"/>
<comment type="caution">
    <text evidence="1">The sequence shown here is derived from an EMBL/GenBank/DDBJ whole genome shotgun (WGS) entry which is preliminary data.</text>
</comment>
<evidence type="ECO:0000313" key="2">
    <source>
        <dbReference type="Proteomes" id="UP000323257"/>
    </source>
</evidence>
<dbReference type="RefSeq" id="WP_148927776.1">
    <property type="nucleotide sequence ID" value="NZ_VNHS01000001.1"/>
</dbReference>
<sequence length="112" mass="12640">MLAPARACLDYLGEVLGRKPFAERLFDDEDSIETFARAVNGAEEMSGAIDYGAYFLMTVRLVNGNSRGFHLNIHRTEDEQTGLLVRLENTNVGYRIPVELSERLEDIIYDPS</sequence>
<gene>
    <name evidence="1" type="ORF">BCM02_101873</name>
</gene>
<dbReference type="OrthoDB" id="2920731at2"/>
<dbReference type="EMBL" id="VNHS01000001">
    <property type="protein sequence ID" value="TYP79752.1"/>
    <property type="molecule type" value="Genomic_DNA"/>
</dbReference>
<keyword evidence="2" id="KW-1185">Reference proteome</keyword>
<name>A0A5S5CJ75_9BACL</name>
<accession>A0A5S5CJ75</accession>
<dbReference type="Proteomes" id="UP000323257">
    <property type="component" value="Unassembled WGS sequence"/>
</dbReference>
<reference evidence="1 2" key="1">
    <citation type="submission" date="2019-07" db="EMBL/GenBank/DDBJ databases">
        <title>Genomic Encyclopedia of Type Strains, Phase III (KMG-III): the genomes of soil and plant-associated and newly described type strains.</title>
        <authorList>
            <person name="Whitman W."/>
        </authorList>
    </citation>
    <scope>NUCLEOTIDE SEQUENCE [LARGE SCALE GENOMIC DNA]</scope>
    <source>
        <strain evidence="1 2">BL24</strain>
    </source>
</reference>
<organism evidence="1 2">
    <name type="scientific">Paenibacillus methanolicus</name>
    <dbReference type="NCBI Taxonomy" id="582686"/>
    <lineage>
        <taxon>Bacteria</taxon>
        <taxon>Bacillati</taxon>
        <taxon>Bacillota</taxon>
        <taxon>Bacilli</taxon>
        <taxon>Bacillales</taxon>
        <taxon>Paenibacillaceae</taxon>
        <taxon>Paenibacillus</taxon>
    </lineage>
</organism>
<protein>
    <submittedName>
        <fullName evidence="1">Uncharacterized protein</fullName>
    </submittedName>
</protein>
<evidence type="ECO:0000313" key="1">
    <source>
        <dbReference type="EMBL" id="TYP79752.1"/>
    </source>
</evidence>
<proteinExistence type="predicted"/>